<evidence type="ECO:0000256" key="6">
    <source>
        <dbReference type="ARBA" id="ARBA00049144"/>
    </source>
</evidence>
<evidence type="ECO:0000256" key="2">
    <source>
        <dbReference type="ARBA" id="ARBA00005517"/>
    </source>
</evidence>
<dbReference type="Gene3D" id="3.40.50.1100">
    <property type="match status" value="2"/>
</dbReference>
<dbReference type="EMBL" id="CP017269">
    <property type="protein sequence ID" value="AOT70742.1"/>
    <property type="molecule type" value="Genomic_DNA"/>
</dbReference>
<dbReference type="EC" id="4.2.3.1" evidence="7 8"/>
<dbReference type="GO" id="GO:0003941">
    <property type="term" value="F:L-serine ammonia-lyase activity"/>
    <property type="evidence" value="ECO:0007669"/>
    <property type="project" value="TreeGrafter"/>
</dbReference>
<gene>
    <name evidence="12" type="ORF">Gferi_14850</name>
</gene>
<dbReference type="GO" id="GO:0004794">
    <property type="term" value="F:threonine deaminase activity"/>
    <property type="evidence" value="ECO:0007669"/>
    <property type="project" value="TreeGrafter"/>
</dbReference>
<dbReference type="CDD" id="cd01563">
    <property type="entry name" value="Thr-synth_1"/>
    <property type="match status" value="1"/>
</dbReference>
<dbReference type="Proteomes" id="UP000095743">
    <property type="component" value="Chromosome"/>
</dbReference>
<feature type="modified residue" description="N6-(pyridoxal phosphate)lysine" evidence="10">
    <location>
        <position position="107"/>
    </location>
</feature>
<comment type="cofactor">
    <cofactor evidence="1 8 9">
        <name>pyridoxal 5'-phosphate</name>
        <dbReference type="ChEBI" id="CHEBI:597326"/>
    </cofactor>
</comment>
<dbReference type="STRING" id="1424294.Gferi_14850"/>
<comment type="pathway">
    <text evidence="8">Amino-acid biosynthesis; L-threonine biosynthesis; L-threonine from L-aspartate: step 5/5.</text>
</comment>
<dbReference type="AlphaFoldDB" id="A0A1D8GIR1"/>
<keyword evidence="4 8" id="KW-0663">Pyridoxal phosphate</keyword>
<proteinExistence type="inferred from homology"/>
<reference evidence="12 13" key="1">
    <citation type="submission" date="2016-09" db="EMBL/GenBank/DDBJ databases">
        <title>Genomic analysis reveals versatility of anaerobic energy metabolism of Geosporobacter ferrireducens IRF9 of phylum Firmicutes.</title>
        <authorList>
            <person name="Kim S.-J."/>
        </authorList>
    </citation>
    <scope>NUCLEOTIDE SEQUENCE [LARGE SCALE GENOMIC DNA]</scope>
    <source>
        <strain evidence="12 13">IRF9</strain>
    </source>
</reference>
<keyword evidence="8" id="KW-0791">Threonine biosynthesis</keyword>
<keyword evidence="13" id="KW-1185">Reference proteome</keyword>
<feature type="binding site" evidence="9">
    <location>
        <position position="133"/>
    </location>
    <ligand>
        <name>pyridoxal 5'-phosphate</name>
        <dbReference type="ChEBI" id="CHEBI:597326"/>
    </ligand>
</feature>
<dbReference type="PANTHER" id="PTHR48078">
    <property type="entry name" value="THREONINE DEHYDRATASE, MITOCHONDRIAL-RELATED"/>
    <property type="match status" value="1"/>
</dbReference>
<dbReference type="RefSeq" id="WP_069977835.1">
    <property type="nucleotide sequence ID" value="NZ_CP017269.1"/>
</dbReference>
<evidence type="ECO:0000256" key="8">
    <source>
        <dbReference type="PIRNR" id="PIRNR038945"/>
    </source>
</evidence>
<evidence type="ECO:0000259" key="11">
    <source>
        <dbReference type="Pfam" id="PF00291"/>
    </source>
</evidence>
<dbReference type="OrthoDB" id="9778118at2"/>
<evidence type="ECO:0000313" key="12">
    <source>
        <dbReference type="EMBL" id="AOT70742.1"/>
    </source>
</evidence>
<organism evidence="12 13">
    <name type="scientific">Geosporobacter ferrireducens</name>
    <dbReference type="NCBI Taxonomy" id="1424294"/>
    <lineage>
        <taxon>Bacteria</taxon>
        <taxon>Bacillati</taxon>
        <taxon>Bacillota</taxon>
        <taxon>Clostridia</taxon>
        <taxon>Peptostreptococcales</taxon>
        <taxon>Thermotaleaceae</taxon>
        <taxon>Geosporobacter</taxon>
    </lineage>
</organism>
<dbReference type="UniPathway" id="UPA00050">
    <property type="reaction ID" value="UER00065"/>
</dbReference>
<dbReference type="InterPro" id="IPR004450">
    <property type="entry name" value="Thr_synthase-like"/>
</dbReference>
<dbReference type="InterPro" id="IPR036052">
    <property type="entry name" value="TrpB-like_PALP_sf"/>
</dbReference>
<evidence type="ECO:0000313" key="13">
    <source>
        <dbReference type="Proteomes" id="UP000095743"/>
    </source>
</evidence>
<comment type="catalytic activity">
    <reaction evidence="6 8">
        <text>O-phospho-L-homoserine + H2O = L-threonine + phosphate</text>
        <dbReference type="Rhea" id="RHEA:10840"/>
        <dbReference type="ChEBI" id="CHEBI:15377"/>
        <dbReference type="ChEBI" id="CHEBI:43474"/>
        <dbReference type="ChEBI" id="CHEBI:57590"/>
        <dbReference type="ChEBI" id="CHEBI:57926"/>
        <dbReference type="EC" id="4.2.3.1"/>
    </reaction>
</comment>
<feature type="binding site" evidence="9">
    <location>
        <position position="370"/>
    </location>
    <ligand>
        <name>pyridoxal 5'-phosphate</name>
        <dbReference type="ChEBI" id="CHEBI:597326"/>
    </ligand>
</feature>
<dbReference type="GO" id="GO:0009088">
    <property type="term" value="P:threonine biosynthetic process"/>
    <property type="evidence" value="ECO:0007669"/>
    <property type="project" value="UniProtKB-UniRule"/>
</dbReference>
<comment type="similarity">
    <text evidence="2 8">Belongs to the threonine synthase family.</text>
</comment>
<dbReference type="Pfam" id="PF00291">
    <property type="entry name" value="PALP"/>
    <property type="match status" value="1"/>
</dbReference>
<evidence type="ECO:0000256" key="5">
    <source>
        <dbReference type="ARBA" id="ARBA00023239"/>
    </source>
</evidence>
<accession>A0A1D8GIR1</accession>
<dbReference type="InterPro" id="IPR050147">
    <property type="entry name" value="Ser/Thr_Dehydratase"/>
</dbReference>
<dbReference type="InterPro" id="IPR026260">
    <property type="entry name" value="Thr_Synthase_bac/arc"/>
</dbReference>
<evidence type="ECO:0000256" key="7">
    <source>
        <dbReference type="NCBIfam" id="TIGR00260"/>
    </source>
</evidence>
<dbReference type="PANTHER" id="PTHR48078:SF6">
    <property type="entry name" value="L-THREONINE DEHYDRATASE CATABOLIC TDCB"/>
    <property type="match status" value="1"/>
</dbReference>
<dbReference type="GO" id="GO:0006565">
    <property type="term" value="P:L-serine catabolic process"/>
    <property type="evidence" value="ECO:0007669"/>
    <property type="project" value="TreeGrafter"/>
</dbReference>
<dbReference type="SUPFAM" id="SSF53686">
    <property type="entry name" value="Tryptophan synthase beta subunit-like PLP-dependent enzymes"/>
    <property type="match status" value="1"/>
</dbReference>
<name>A0A1D8GIR1_9FIRM</name>
<dbReference type="GO" id="GO:0006567">
    <property type="term" value="P:L-threonine catabolic process"/>
    <property type="evidence" value="ECO:0007669"/>
    <property type="project" value="TreeGrafter"/>
</dbReference>
<dbReference type="GO" id="GO:0004795">
    <property type="term" value="F:threonine synthase activity"/>
    <property type="evidence" value="ECO:0007669"/>
    <property type="project" value="UniProtKB-UniRule"/>
</dbReference>
<dbReference type="PIRSF" id="PIRSF038945">
    <property type="entry name" value="Thr_synthase"/>
    <property type="match status" value="1"/>
</dbReference>
<protein>
    <recommendedName>
        <fullName evidence="3 7">Threonine synthase</fullName>
        <ecNumber evidence="7 8">4.2.3.1</ecNumber>
    </recommendedName>
</protein>
<evidence type="ECO:0000256" key="3">
    <source>
        <dbReference type="ARBA" id="ARBA00018679"/>
    </source>
</evidence>
<dbReference type="KEGG" id="gfe:Gferi_14850"/>
<evidence type="ECO:0000256" key="1">
    <source>
        <dbReference type="ARBA" id="ARBA00001933"/>
    </source>
</evidence>
<evidence type="ECO:0000256" key="4">
    <source>
        <dbReference type="ARBA" id="ARBA00022898"/>
    </source>
</evidence>
<evidence type="ECO:0000256" key="9">
    <source>
        <dbReference type="PIRSR" id="PIRSR038945-1"/>
    </source>
</evidence>
<feature type="domain" description="Tryptophan synthase beta chain-like PALP" evidence="11">
    <location>
        <begin position="70"/>
        <end position="371"/>
    </location>
</feature>
<keyword evidence="5 8" id="KW-0456">Lyase</keyword>
<evidence type="ECO:0000256" key="10">
    <source>
        <dbReference type="PIRSR" id="PIRSR038945-2"/>
    </source>
</evidence>
<comment type="function">
    <text evidence="8">Catalyzes the gamma-elimination of phosphate from L-phosphohomoserine and the beta-addition of water to produce L-threonine.</text>
</comment>
<dbReference type="NCBIfam" id="TIGR00260">
    <property type="entry name" value="thrC"/>
    <property type="match status" value="1"/>
</dbReference>
<sequence>MGRDIKFYCTGCGKSYRIDLLRHRCGACNEPLEVEEIKQGKIREGSAINQSMLERYADFFPFLDIEQNNSLGEGFTPIVESKKLAKDLCIQKLYFKNESQNPTWSFKDRGTAAGVAHALQLGYKRIGTASTGNMATSVAAYGAKANLETFIFVSKGIAVEKLKPIAIYHPHLIKVEGDYGNLYFESLRIGEENEIYFINSDVPLRVEGSKTVAFEICEQLNFRMPDYVIVPTSAGGNIRGIEKGFREFFTCGLIDEIPKILCAQASGCSPIFNAYHKRAEKISRVENPNTIAHAIENPYPPSGNRVLKMIRENKGTAVAVSDEEIIKAQAMLAEEGIFGQPASAVPLAAAKKLREENYIKADETVVCVVTGSGLKYTAALERHQLDVKECNLEELSSFIKDRF</sequence>
<dbReference type="InterPro" id="IPR001926">
    <property type="entry name" value="TrpB-like_PALP"/>
</dbReference>
<keyword evidence="8" id="KW-0028">Amino-acid biosynthesis</keyword>
<dbReference type="GO" id="GO:0009097">
    <property type="term" value="P:isoleucine biosynthetic process"/>
    <property type="evidence" value="ECO:0007669"/>
    <property type="project" value="TreeGrafter"/>
</dbReference>